<protein>
    <recommendedName>
        <fullName evidence="9">Pentacotripeptide-repeat region of PRORP domain-containing protein</fullName>
    </recommendedName>
</protein>
<gene>
    <name evidence="7" type="ORF">OIDMADRAFT_176642</name>
</gene>
<organism evidence="7 8">
    <name type="scientific">Oidiodendron maius (strain Zn)</name>
    <dbReference type="NCBI Taxonomy" id="913774"/>
    <lineage>
        <taxon>Eukaryota</taxon>
        <taxon>Fungi</taxon>
        <taxon>Dikarya</taxon>
        <taxon>Ascomycota</taxon>
        <taxon>Pezizomycotina</taxon>
        <taxon>Leotiomycetes</taxon>
        <taxon>Leotiomycetes incertae sedis</taxon>
        <taxon>Myxotrichaceae</taxon>
        <taxon>Oidiodendron</taxon>
    </lineage>
</organism>
<evidence type="ECO:0008006" key="9">
    <source>
        <dbReference type="Google" id="ProtNLM"/>
    </source>
</evidence>
<dbReference type="OrthoDB" id="185373at2759"/>
<dbReference type="STRING" id="913774.A0A0C3D5N3"/>
<dbReference type="Proteomes" id="UP000054321">
    <property type="component" value="Unassembled WGS sequence"/>
</dbReference>
<accession>A0A0C3D5N3</accession>
<dbReference type="NCBIfam" id="TIGR00756">
    <property type="entry name" value="PPR"/>
    <property type="match status" value="2"/>
</dbReference>
<feature type="compositionally biased region" description="Polar residues" evidence="6">
    <location>
        <begin position="143"/>
        <end position="166"/>
    </location>
</feature>
<feature type="compositionally biased region" description="Low complexity" evidence="6">
    <location>
        <begin position="94"/>
        <end position="109"/>
    </location>
</feature>
<dbReference type="InterPro" id="IPR002885">
    <property type="entry name" value="PPR_rpt"/>
</dbReference>
<dbReference type="HOGENOM" id="CLU_298977_0_0_1"/>
<keyword evidence="2" id="KW-0677">Repeat</keyword>
<comment type="subunit">
    <text evidence="4">Binds to mitochondrial small subunit 15S rRNA.</text>
</comment>
<dbReference type="Pfam" id="PF13041">
    <property type="entry name" value="PPR_2"/>
    <property type="match status" value="2"/>
</dbReference>
<evidence type="ECO:0000256" key="6">
    <source>
        <dbReference type="SAM" id="MobiDB-lite"/>
    </source>
</evidence>
<sequence>MHLRPKLPTKRWSTVEIPILPFLAPRVFTPWPWMDRRLNSSTRAPPTRDRDVKNGDNSQLIEREHSSSQSATRGFSLEAREIAPQASHIRAKTQTLSTQASHSASLSSSKEYATNLEDTLSSKEKFNKRYAAFWSDLYESESPRSTIDTTSDGHVRASNNETSDNRGPSPRFKLPTSTLPILMEESRVKPQEEQDNAVKVAIKRPYSKSELIRRRRRALKIDRRQVGLFKIQKELPKWVSWTPGSLLYILSWERRFAPIYARQKNYHPRVKFSNSSKINYSEEYKISLIEQELFTLETTWEGIPPVEQRKLWPELICMALDKYPDSVLKLLSATYVEPYPPNHAISDCLNFVIAHFLQKGSPDQTNVQKIYDSVMHLLQTGPRRHLHLEQMSIYLLLTNLQNAAQIMALYKTLDDAQNFLHRHTLTHLAHRLSMLGHTDMAFSVVQRLGGEGFWFNSPNIANLCCRLLRQNGCMSKAGISDTQIFEFMVECGMKPYAAHYNILLQNSFESGHYETGWELYDMMINSGIEADSYTYSILLNDSKVRMDHSALRRVIDMIRGSGMKNAHIGTDILHAVFLLNRRNISDIPTGEGERLPTAFEKMLPVYCDYFDPRPLAEIVHDFPTRFGHLVPIDTAGSKSLITPSAHTLAVMLTGLLVSSSSQSTIDQYNWIRHLISIESPVASALMQSTHVFNLFLMAFGQSLKTLDWCPAIIGDMISSAKSAVPMIDASDNIRPKDSAALAKRRKSLKGRRTAPVISTPENSNRPLDSPVPNVYTWSILLNVFMSHGQARAAEKVLTMMESRGITPNLVTWNSLVVGYARMQDIEMTVDAINRLETAGFQVDDFTLKSITLVRDYRRLIEGMKAKEDARLRLSLGDQNKMQIMEEDLDKAFVGDEELHSINRPESVELGVNYYIDQGLKA</sequence>
<keyword evidence="8" id="KW-1185">Reference proteome</keyword>
<feature type="region of interest" description="Disordered" evidence="6">
    <location>
        <begin position="142"/>
        <end position="175"/>
    </location>
</feature>
<dbReference type="InParanoid" id="A0A0C3D5N3"/>
<dbReference type="Gene3D" id="1.25.40.10">
    <property type="entry name" value="Tetratricopeptide repeat domain"/>
    <property type="match status" value="2"/>
</dbReference>
<reference evidence="8" key="2">
    <citation type="submission" date="2015-01" db="EMBL/GenBank/DDBJ databases">
        <title>Evolutionary Origins and Diversification of the Mycorrhizal Mutualists.</title>
        <authorList>
            <consortium name="DOE Joint Genome Institute"/>
            <consortium name="Mycorrhizal Genomics Consortium"/>
            <person name="Kohler A."/>
            <person name="Kuo A."/>
            <person name="Nagy L.G."/>
            <person name="Floudas D."/>
            <person name="Copeland A."/>
            <person name="Barry K.W."/>
            <person name="Cichocki N."/>
            <person name="Veneault-Fourrey C."/>
            <person name="LaButti K."/>
            <person name="Lindquist E.A."/>
            <person name="Lipzen A."/>
            <person name="Lundell T."/>
            <person name="Morin E."/>
            <person name="Murat C."/>
            <person name="Riley R."/>
            <person name="Ohm R."/>
            <person name="Sun H."/>
            <person name="Tunlid A."/>
            <person name="Henrissat B."/>
            <person name="Grigoriev I.V."/>
            <person name="Hibbett D.S."/>
            <person name="Martin F."/>
        </authorList>
    </citation>
    <scope>NUCLEOTIDE SEQUENCE [LARGE SCALE GENOMIC DNA]</scope>
    <source>
        <strain evidence="8">Zn</strain>
    </source>
</reference>
<evidence type="ECO:0000313" key="7">
    <source>
        <dbReference type="EMBL" id="KIN06594.1"/>
    </source>
</evidence>
<dbReference type="InterPro" id="IPR011990">
    <property type="entry name" value="TPR-like_helical_dom_sf"/>
</dbReference>
<dbReference type="PANTHER" id="PTHR47447">
    <property type="entry name" value="OS03G0856100 PROTEIN"/>
    <property type="match status" value="1"/>
</dbReference>
<evidence type="ECO:0000256" key="4">
    <source>
        <dbReference type="ARBA" id="ARBA00044511"/>
    </source>
</evidence>
<evidence type="ECO:0000256" key="2">
    <source>
        <dbReference type="ARBA" id="ARBA00022737"/>
    </source>
</evidence>
<reference evidence="7 8" key="1">
    <citation type="submission" date="2014-04" db="EMBL/GenBank/DDBJ databases">
        <authorList>
            <consortium name="DOE Joint Genome Institute"/>
            <person name="Kuo A."/>
            <person name="Martino E."/>
            <person name="Perotto S."/>
            <person name="Kohler A."/>
            <person name="Nagy L.G."/>
            <person name="Floudas D."/>
            <person name="Copeland A."/>
            <person name="Barry K.W."/>
            <person name="Cichocki N."/>
            <person name="Veneault-Fourrey C."/>
            <person name="LaButti K."/>
            <person name="Lindquist E.A."/>
            <person name="Lipzen A."/>
            <person name="Lundell T."/>
            <person name="Morin E."/>
            <person name="Murat C."/>
            <person name="Sun H."/>
            <person name="Tunlid A."/>
            <person name="Henrissat B."/>
            <person name="Grigoriev I.V."/>
            <person name="Hibbett D.S."/>
            <person name="Martin F."/>
            <person name="Nordberg H.P."/>
            <person name="Cantor M.N."/>
            <person name="Hua S.X."/>
        </authorList>
    </citation>
    <scope>NUCLEOTIDE SEQUENCE [LARGE SCALE GENOMIC DNA]</scope>
    <source>
        <strain evidence="7 8">Zn</strain>
    </source>
</reference>
<evidence type="ECO:0000256" key="5">
    <source>
        <dbReference type="PROSITE-ProRule" id="PRU00708"/>
    </source>
</evidence>
<feature type="repeat" description="PPR" evidence="5">
    <location>
        <begin position="808"/>
        <end position="842"/>
    </location>
</feature>
<comment type="function">
    <text evidence="3">Regulates mitochondrial small subunit maturation by controlling 15S rRNA 5'-end processing. Localizes to the 5' precursor of the 15S rRNA in a position that is subsequently occupied by mS47 in the mature yeast mtSSU. Uses structure and sequence-specific RNA recognition, binding to a single-stranded region of the precursor and specifically recognizing bases -6 to -1. The exchange of Ccm1 for mS47 is coupled to the irreversible removal of precursor rRNA that is accompanied by conformational changes of the mitoribosomal proteins uS5m and mS26. These conformational changes signal completion of 5'-end rRNA processing through protection of the mature 5'-end of the 15S rRNA and stabilization of mS47. The removal of the 5' precursor together with the dissociation of Ccm1 may be catalyzed by the 5'-3' exoribonuclease Pet127. Involved in the specific removal of group I introns in mitochondrial encoded transcripts.</text>
</comment>
<feature type="region of interest" description="Disordered" evidence="6">
    <location>
        <begin position="745"/>
        <end position="765"/>
    </location>
</feature>
<proteinExistence type="inferred from homology"/>
<feature type="region of interest" description="Disordered" evidence="6">
    <location>
        <begin position="89"/>
        <end position="112"/>
    </location>
</feature>
<dbReference type="AlphaFoldDB" id="A0A0C3D5N3"/>
<evidence type="ECO:0000256" key="1">
    <source>
        <dbReference type="ARBA" id="ARBA00006192"/>
    </source>
</evidence>
<comment type="similarity">
    <text evidence="1">Belongs to the CCM1 family.</text>
</comment>
<evidence type="ECO:0000256" key="3">
    <source>
        <dbReference type="ARBA" id="ARBA00044493"/>
    </source>
</evidence>
<dbReference type="PROSITE" id="PS51375">
    <property type="entry name" value="PPR"/>
    <property type="match status" value="2"/>
</dbReference>
<feature type="region of interest" description="Disordered" evidence="6">
    <location>
        <begin position="39"/>
        <end position="75"/>
    </location>
</feature>
<dbReference type="EMBL" id="KN832871">
    <property type="protein sequence ID" value="KIN06594.1"/>
    <property type="molecule type" value="Genomic_DNA"/>
</dbReference>
<feature type="repeat" description="PPR" evidence="5">
    <location>
        <begin position="773"/>
        <end position="807"/>
    </location>
</feature>
<dbReference type="PANTHER" id="PTHR47447:SF27">
    <property type="entry name" value="PENTACOTRIPEPTIDE-REPEAT REGION OF PRORP DOMAIN-CONTAINING PROTEIN"/>
    <property type="match status" value="1"/>
</dbReference>
<name>A0A0C3D5N3_OIDMZ</name>
<evidence type="ECO:0000313" key="8">
    <source>
        <dbReference type="Proteomes" id="UP000054321"/>
    </source>
</evidence>